<comment type="caution">
    <text evidence="3">The sequence shown here is derived from an EMBL/GenBank/DDBJ whole genome shotgun (WGS) entry which is preliminary data.</text>
</comment>
<dbReference type="EMBL" id="CANHGI010000004">
    <property type="protein sequence ID" value="CAI5447008.1"/>
    <property type="molecule type" value="Genomic_DNA"/>
</dbReference>
<evidence type="ECO:0000313" key="3">
    <source>
        <dbReference type="EMBL" id="CAI5447008.1"/>
    </source>
</evidence>
<reference evidence="3" key="1">
    <citation type="submission" date="2022-11" db="EMBL/GenBank/DDBJ databases">
        <authorList>
            <person name="Kikuchi T."/>
        </authorList>
    </citation>
    <scope>NUCLEOTIDE SEQUENCE</scope>
    <source>
        <strain evidence="3">PS1010</strain>
    </source>
</reference>
<feature type="domain" description="DUF7741" evidence="2">
    <location>
        <begin position="129"/>
        <end position="204"/>
    </location>
</feature>
<feature type="chain" id="PRO_5040282197" description="DUF7741 domain-containing protein" evidence="1">
    <location>
        <begin position="20"/>
        <end position="302"/>
    </location>
</feature>
<accession>A0A9P1N212</accession>
<feature type="signal peptide" evidence="1">
    <location>
        <begin position="1"/>
        <end position="19"/>
    </location>
</feature>
<dbReference type="OrthoDB" id="5845881at2759"/>
<evidence type="ECO:0000313" key="4">
    <source>
        <dbReference type="Proteomes" id="UP001152747"/>
    </source>
</evidence>
<protein>
    <recommendedName>
        <fullName evidence="2">DUF7741 domain-containing protein</fullName>
    </recommendedName>
</protein>
<organism evidence="3 4">
    <name type="scientific">Caenorhabditis angaria</name>
    <dbReference type="NCBI Taxonomy" id="860376"/>
    <lineage>
        <taxon>Eukaryota</taxon>
        <taxon>Metazoa</taxon>
        <taxon>Ecdysozoa</taxon>
        <taxon>Nematoda</taxon>
        <taxon>Chromadorea</taxon>
        <taxon>Rhabditida</taxon>
        <taxon>Rhabditina</taxon>
        <taxon>Rhabditomorpha</taxon>
        <taxon>Rhabditoidea</taxon>
        <taxon>Rhabditidae</taxon>
        <taxon>Peloderinae</taxon>
        <taxon>Caenorhabditis</taxon>
    </lineage>
</organism>
<evidence type="ECO:0000259" key="2">
    <source>
        <dbReference type="Pfam" id="PF24888"/>
    </source>
</evidence>
<keyword evidence="1" id="KW-0732">Signal</keyword>
<dbReference type="AlphaFoldDB" id="A0A9P1N212"/>
<gene>
    <name evidence="3" type="ORF">CAMP_LOCUS9645</name>
</gene>
<sequence length="302" mass="32403">MFLKILIFAQIFLISRIHAAICYTCYGNSTAAGKFCSIDKLCTGTSCYFNLNSDDSWEAGCSSTLSSNSNITCATDSTCSCNSDFCNSLKKSQTALTTVSTKSTWHLFSAKQTSTTTTTVSLTLPNKTLVYCEECGSVTVGNETLDLPCDHDHTCQGNFCVAVRGPTPYSYCGGTWDETREPGCYFNETQPEKCICSMNMCNSLLDPAPIYTTTASGALADATVAPLVLVDDVQTATEKTATTTRKCKKSTKLSPNDQAVAAGEKLKNVIVSGFGSEDESVQNFGSDMDDVICSYSDDSEDS</sequence>
<dbReference type="Pfam" id="PF24888">
    <property type="entry name" value="DUF7741"/>
    <property type="match status" value="1"/>
</dbReference>
<dbReference type="Proteomes" id="UP001152747">
    <property type="component" value="Unassembled WGS sequence"/>
</dbReference>
<proteinExistence type="predicted"/>
<dbReference type="InterPro" id="IPR056643">
    <property type="entry name" value="DUF7741"/>
</dbReference>
<evidence type="ECO:0000256" key="1">
    <source>
        <dbReference type="SAM" id="SignalP"/>
    </source>
</evidence>
<keyword evidence="4" id="KW-1185">Reference proteome</keyword>
<name>A0A9P1N212_9PELO</name>